<name>A0ABS4VJ16_9ACTN</name>
<comment type="caution">
    <text evidence="2">The sequence shown here is derived from an EMBL/GenBank/DDBJ whole genome shotgun (WGS) entry which is preliminary data.</text>
</comment>
<evidence type="ECO:0000256" key="1">
    <source>
        <dbReference type="SAM" id="MobiDB-lite"/>
    </source>
</evidence>
<protein>
    <submittedName>
        <fullName evidence="2">Uncharacterized protein</fullName>
    </submittedName>
</protein>
<organism evidence="2 3">
    <name type="scientific">Streptomyces clavifer</name>
    <dbReference type="NCBI Taxonomy" id="68188"/>
    <lineage>
        <taxon>Bacteria</taxon>
        <taxon>Bacillati</taxon>
        <taxon>Actinomycetota</taxon>
        <taxon>Actinomycetes</taxon>
        <taxon>Kitasatosporales</taxon>
        <taxon>Streptomycetaceae</taxon>
        <taxon>Streptomyces</taxon>
    </lineage>
</organism>
<reference evidence="2 3" key="1">
    <citation type="submission" date="2021-03" db="EMBL/GenBank/DDBJ databases">
        <title>Sequencing the genomes of 1000 actinobacteria strains.</title>
        <authorList>
            <person name="Klenk H.-P."/>
        </authorList>
    </citation>
    <scope>NUCLEOTIDE SEQUENCE [LARGE SCALE GENOMIC DNA]</scope>
    <source>
        <strain evidence="2 3">DSM 40843</strain>
    </source>
</reference>
<feature type="region of interest" description="Disordered" evidence="1">
    <location>
        <begin position="180"/>
        <end position="280"/>
    </location>
</feature>
<keyword evidence="3" id="KW-1185">Reference proteome</keyword>
<dbReference type="Proteomes" id="UP001519311">
    <property type="component" value="Unassembled WGS sequence"/>
</dbReference>
<sequence>MIRTQHHVPRDGPRRGLAADTTSRSRFRPRGPVTGDEVPPLSEHPSAPPQHRRRHASLALPPRPSSCVRTEPAGSHSCTAHRRAPAGGRGLAPPGSEVRGTSAATAVPAGFTPGREDGGPISGVRATSRGREGSRVREVTVRTGVRYSVKTTPEPAFHTSETFAYRHAVPAFGAVKAAAVVGSSPRRPAKHGPPDARQRKRPGPTSTSVTRSTGSAPHRAARRRAARGGGVARRRTGQPSATRNPRRTKTASGFRRSTPGEPPPLHSGDLPHPASKALRP</sequence>
<evidence type="ECO:0000313" key="2">
    <source>
        <dbReference type="EMBL" id="MBP2363922.1"/>
    </source>
</evidence>
<feature type="compositionally biased region" description="Polar residues" evidence="1">
    <location>
        <begin position="204"/>
        <end position="215"/>
    </location>
</feature>
<feature type="compositionally biased region" description="Basic residues" evidence="1">
    <location>
        <begin position="219"/>
        <end position="236"/>
    </location>
</feature>
<accession>A0ABS4VJ16</accession>
<evidence type="ECO:0000313" key="3">
    <source>
        <dbReference type="Proteomes" id="UP001519311"/>
    </source>
</evidence>
<gene>
    <name evidence="2" type="ORF">JOF59_006414</name>
</gene>
<feature type="region of interest" description="Disordered" evidence="1">
    <location>
        <begin position="1"/>
        <end position="137"/>
    </location>
</feature>
<dbReference type="EMBL" id="JAGINS010000002">
    <property type="protein sequence ID" value="MBP2363922.1"/>
    <property type="molecule type" value="Genomic_DNA"/>
</dbReference>
<proteinExistence type="predicted"/>